<dbReference type="RefSeq" id="WP_009812510.1">
    <property type="nucleotide sequence ID" value="NZ_CH724156.1"/>
</dbReference>
<protein>
    <submittedName>
        <fullName evidence="2">Uncharacterized protein</fullName>
    </submittedName>
</protein>
<sequence length="120" mass="12484">MIRTVLRLLILVTLLTGVTLPKATAALASLGLSGSQTIVICTGEGLRTITLSADGTPVEQPETQDHDCLLVQAIAPPPTALPERPQPLVTARISAPATATTHARARPLFDAPARAPPLQP</sequence>
<dbReference type="OrthoDB" id="7873131at2"/>
<organism evidence="2 3">
    <name type="scientific">Roseovarius nubinhibens (strain ATCC BAA-591 / DSM 15170 / ISM)</name>
    <dbReference type="NCBI Taxonomy" id="89187"/>
    <lineage>
        <taxon>Bacteria</taxon>
        <taxon>Pseudomonadati</taxon>
        <taxon>Pseudomonadota</taxon>
        <taxon>Alphaproteobacteria</taxon>
        <taxon>Rhodobacterales</taxon>
        <taxon>Roseobacteraceae</taxon>
        <taxon>Roseovarius</taxon>
    </lineage>
</organism>
<feature type="region of interest" description="Disordered" evidence="1">
    <location>
        <begin position="101"/>
        <end position="120"/>
    </location>
</feature>
<accession>A3SIC7</accession>
<gene>
    <name evidence="2" type="ORF">ISM_02425</name>
</gene>
<dbReference type="Proteomes" id="UP000005954">
    <property type="component" value="Unassembled WGS sequence"/>
</dbReference>
<evidence type="ECO:0000313" key="3">
    <source>
        <dbReference type="Proteomes" id="UP000005954"/>
    </source>
</evidence>
<dbReference type="eggNOG" id="ENOG5033KCG">
    <property type="taxonomic scope" value="Bacteria"/>
</dbReference>
<reference evidence="2 3" key="1">
    <citation type="submission" date="2005-12" db="EMBL/GenBank/DDBJ databases">
        <authorList>
            <person name="Moran M.A."/>
            <person name="Ferriera S."/>
            <person name="Johnson J."/>
            <person name="Kravitz S."/>
            <person name="Halpern A."/>
            <person name="Remington K."/>
            <person name="Beeson K."/>
            <person name="Tran B."/>
            <person name="Rogers Y.-H."/>
            <person name="Friedman R."/>
            <person name="Venter J.C."/>
        </authorList>
    </citation>
    <scope>NUCLEOTIDE SEQUENCE [LARGE SCALE GENOMIC DNA]</scope>
    <source>
        <strain evidence="3">ATCC BAA-591 / DSM 15170 / ISM</strain>
    </source>
</reference>
<comment type="caution">
    <text evidence="2">The sequence shown here is derived from an EMBL/GenBank/DDBJ whole genome shotgun (WGS) entry which is preliminary data.</text>
</comment>
<keyword evidence="3" id="KW-1185">Reference proteome</keyword>
<dbReference type="AlphaFoldDB" id="A3SIC7"/>
<evidence type="ECO:0000313" key="2">
    <source>
        <dbReference type="EMBL" id="EAP77108.1"/>
    </source>
</evidence>
<dbReference type="EMBL" id="AALY01000001">
    <property type="protein sequence ID" value="EAP77108.1"/>
    <property type="molecule type" value="Genomic_DNA"/>
</dbReference>
<dbReference type="HOGENOM" id="CLU_2070234_0_0_5"/>
<proteinExistence type="predicted"/>
<evidence type="ECO:0000256" key="1">
    <source>
        <dbReference type="SAM" id="MobiDB-lite"/>
    </source>
</evidence>
<name>A3SIC7_ROSNI</name>